<dbReference type="Pfam" id="PF00440">
    <property type="entry name" value="TetR_N"/>
    <property type="match status" value="1"/>
</dbReference>
<dbReference type="PANTHER" id="PTHR30055:SF231">
    <property type="entry name" value="TRANSCRIPTIONAL REGULATORY PROTEIN (PROBABLY DEOR-FAMILY)-RELATED"/>
    <property type="match status" value="1"/>
</dbReference>
<dbReference type="Pfam" id="PF17940">
    <property type="entry name" value="TetR_C_31"/>
    <property type="match status" value="1"/>
</dbReference>
<dbReference type="EMBL" id="CP108140">
    <property type="protein sequence ID" value="WTP91664.1"/>
    <property type="molecule type" value="Genomic_DNA"/>
</dbReference>
<evidence type="ECO:0000313" key="4">
    <source>
        <dbReference type="EMBL" id="WTP91664.1"/>
    </source>
</evidence>
<organism evidence="4">
    <name type="scientific">Streptomyces sp. NBC_00180</name>
    <dbReference type="NCBI Taxonomy" id="2903632"/>
    <lineage>
        <taxon>Bacteria</taxon>
        <taxon>Bacillati</taxon>
        <taxon>Actinomycetota</taxon>
        <taxon>Actinomycetes</taxon>
        <taxon>Kitasatosporales</taxon>
        <taxon>Streptomycetaceae</taxon>
        <taxon>Streptomyces</taxon>
    </lineage>
</organism>
<dbReference type="PANTHER" id="PTHR30055">
    <property type="entry name" value="HTH-TYPE TRANSCRIPTIONAL REGULATOR RUTR"/>
    <property type="match status" value="1"/>
</dbReference>
<gene>
    <name evidence="4" type="ORF">OG477_43480</name>
</gene>
<reference evidence="4" key="1">
    <citation type="submission" date="2022-10" db="EMBL/GenBank/DDBJ databases">
        <title>The complete genomes of actinobacterial strains from the NBC collection.</title>
        <authorList>
            <person name="Joergensen T.S."/>
            <person name="Alvarez Arevalo M."/>
            <person name="Sterndorff E.B."/>
            <person name="Faurdal D."/>
            <person name="Vuksanovic O."/>
            <person name="Mourched A.-S."/>
            <person name="Charusanti P."/>
            <person name="Shaw S."/>
            <person name="Blin K."/>
            <person name="Weber T."/>
        </authorList>
    </citation>
    <scope>NUCLEOTIDE SEQUENCE</scope>
    <source>
        <strain evidence="4">NBC 00180</strain>
    </source>
</reference>
<evidence type="ECO:0000256" key="2">
    <source>
        <dbReference type="PROSITE-ProRule" id="PRU00335"/>
    </source>
</evidence>
<dbReference type="InterPro" id="IPR001647">
    <property type="entry name" value="HTH_TetR"/>
</dbReference>
<accession>A0AAU1IAK5</accession>
<keyword evidence="1 2" id="KW-0238">DNA-binding</keyword>
<protein>
    <submittedName>
        <fullName evidence="4">TetR family transcriptional regulator</fullName>
    </submittedName>
</protein>
<dbReference type="GO" id="GO:0003700">
    <property type="term" value="F:DNA-binding transcription factor activity"/>
    <property type="evidence" value="ECO:0007669"/>
    <property type="project" value="TreeGrafter"/>
</dbReference>
<dbReference type="GO" id="GO:0000976">
    <property type="term" value="F:transcription cis-regulatory region binding"/>
    <property type="evidence" value="ECO:0007669"/>
    <property type="project" value="TreeGrafter"/>
</dbReference>
<dbReference type="InterPro" id="IPR050109">
    <property type="entry name" value="HTH-type_TetR-like_transc_reg"/>
</dbReference>
<dbReference type="SUPFAM" id="SSF46689">
    <property type="entry name" value="Homeodomain-like"/>
    <property type="match status" value="1"/>
</dbReference>
<evidence type="ECO:0000256" key="1">
    <source>
        <dbReference type="ARBA" id="ARBA00023125"/>
    </source>
</evidence>
<dbReference type="Gene3D" id="1.10.357.10">
    <property type="entry name" value="Tetracycline Repressor, domain 2"/>
    <property type="match status" value="1"/>
</dbReference>
<dbReference type="InterPro" id="IPR009057">
    <property type="entry name" value="Homeodomain-like_sf"/>
</dbReference>
<feature type="domain" description="HTH tetR-type" evidence="3">
    <location>
        <begin position="10"/>
        <end position="70"/>
    </location>
</feature>
<dbReference type="AlphaFoldDB" id="A0AAU1IAK5"/>
<feature type="DNA-binding region" description="H-T-H motif" evidence="2">
    <location>
        <begin position="33"/>
        <end position="52"/>
    </location>
</feature>
<sequence length="209" mass="21866">MKRRHGENAQRRRAALMQAAVEVTAEKGMAGVTHRAVTERAGLPLATVGYFFESIDDLAVEALRTRVAADAESMGVLAEKLKQQDSSPDEVAAAFAAAAGALPRVEAMAFIEAFLHAARAPELRQVVVEAVDMGRGVAAAAAASLGDDNADTGAFLALIHGYMLHSLAAPDRVDLDALLRGVRALFLGGLLDAGKVELALELAGRSARP</sequence>
<name>A0AAU1IAK5_9ACTN</name>
<proteinExistence type="predicted"/>
<dbReference type="InterPro" id="IPR041583">
    <property type="entry name" value="TetR_C_31"/>
</dbReference>
<evidence type="ECO:0000259" key="3">
    <source>
        <dbReference type="PROSITE" id="PS50977"/>
    </source>
</evidence>
<dbReference type="PROSITE" id="PS50977">
    <property type="entry name" value="HTH_TETR_2"/>
    <property type="match status" value="1"/>
</dbReference>